<dbReference type="InterPro" id="IPR002645">
    <property type="entry name" value="STAS_dom"/>
</dbReference>
<dbReference type="AlphaFoldDB" id="A0A3P7L1M3"/>
<keyword evidence="1" id="KW-0472">Membrane</keyword>
<dbReference type="PANTHER" id="PTHR11814">
    <property type="entry name" value="SULFATE TRANSPORTER"/>
    <property type="match status" value="1"/>
</dbReference>
<dbReference type="InterPro" id="IPR001902">
    <property type="entry name" value="SLC26A/SulP_fam"/>
</dbReference>
<feature type="domain" description="STAS" evidence="2">
    <location>
        <begin position="240"/>
        <end position="296"/>
    </location>
</feature>
<feature type="transmembrane region" description="Helical" evidence="1">
    <location>
        <begin position="30"/>
        <end position="57"/>
    </location>
</feature>
<organism evidence="3 4">
    <name type="scientific">Dibothriocephalus latus</name>
    <name type="common">Fish tapeworm</name>
    <name type="synonym">Diphyllobothrium latum</name>
    <dbReference type="NCBI Taxonomy" id="60516"/>
    <lineage>
        <taxon>Eukaryota</taxon>
        <taxon>Metazoa</taxon>
        <taxon>Spiralia</taxon>
        <taxon>Lophotrochozoa</taxon>
        <taxon>Platyhelminthes</taxon>
        <taxon>Cestoda</taxon>
        <taxon>Eucestoda</taxon>
        <taxon>Diphyllobothriidea</taxon>
        <taxon>Diphyllobothriidae</taxon>
        <taxon>Dibothriocephalus</taxon>
    </lineage>
</organism>
<dbReference type="GO" id="GO:0016020">
    <property type="term" value="C:membrane"/>
    <property type="evidence" value="ECO:0007669"/>
    <property type="project" value="InterPro"/>
</dbReference>
<proteinExistence type="predicted"/>
<gene>
    <name evidence="3" type="ORF">DILT_LOCUS6455</name>
</gene>
<dbReference type="CDD" id="cd07042">
    <property type="entry name" value="STAS_SulP_like_sulfate_transporter"/>
    <property type="match status" value="1"/>
</dbReference>
<dbReference type="Proteomes" id="UP000281553">
    <property type="component" value="Unassembled WGS sequence"/>
</dbReference>
<keyword evidence="4" id="KW-1185">Reference proteome</keyword>
<dbReference type="Gene3D" id="3.30.750.24">
    <property type="entry name" value="STAS domain"/>
    <property type="match status" value="1"/>
</dbReference>
<sequence length="365" mass="40106">MLVIHNLGRVGWNVYADEVSASSLALSWTITFIATIFLDVIYGLIVGILFSAFSVLLRARLQKVEVLGHFGGTEVFDSSAGYKVCKESASIKVIRYHGNVFYACGDQFVQSIMSAAGFDPRLVRFHEEKLKKDIALLDRQIEFHPDYEGPVGRSISRQTDTVDSWVLGGGDASRENILENGLIVEQQSAVSVVAPTPAGDGIKLPDPGSKQRTHPCGCNCTPGCSRKKLPPVGRLLEKRDSLQSHLDALTAAVPLTHIILDCAPWNFVDIVGLELLQGLIKDFNAIGVQVYLAGVSVSKKSYANVSDYNIKIHARVSVGTKALRHSDLVARAMVWELGYSIWDGLWISNVGRCQHSWNLVPTFRR</sequence>
<dbReference type="Pfam" id="PF01740">
    <property type="entry name" value="STAS"/>
    <property type="match status" value="1"/>
</dbReference>
<name>A0A3P7L1M3_DIBLA</name>
<evidence type="ECO:0000313" key="4">
    <source>
        <dbReference type="Proteomes" id="UP000281553"/>
    </source>
</evidence>
<evidence type="ECO:0000313" key="3">
    <source>
        <dbReference type="EMBL" id="VDN10624.1"/>
    </source>
</evidence>
<keyword evidence="1" id="KW-0812">Transmembrane</keyword>
<accession>A0A3P7L1M3</accession>
<dbReference type="GO" id="GO:0055085">
    <property type="term" value="P:transmembrane transport"/>
    <property type="evidence" value="ECO:0007669"/>
    <property type="project" value="InterPro"/>
</dbReference>
<evidence type="ECO:0000259" key="2">
    <source>
        <dbReference type="PROSITE" id="PS50801"/>
    </source>
</evidence>
<evidence type="ECO:0000256" key="1">
    <source>
        <dbReference type="SAM" id="Phobius"/>
    </source>
</evidence>
<reference evidence="3 4" key="1">
    <citation type="submission" date="2018-11" db="EMBL/GenBank/DDBJ databases">
        <authorList>
            <consortium name="Pathogen Informatics"/>
        </authorList>
    </citation>
    <scope>NUCLEOTIDE SEQUENCE [LARGE SCALE GENOMIC DNA]</scope>
</reference>
<protein>
    <recommendedName>
        <fullName evidence="2">STAS domain-containing protein</fullName>
    </recommendedName>
</protein>
<dbReference type="SUPFAM" id="SSF52091">
    <property type="entry name" value="SpoIIaa-like"/>
    <property type="match status" value="1"/>
</dbReference>
<dbReference type="PROSITE" id="PS50801">
    <property type="entry name" value="STAS"/>
    <property type="match status" value="1"/>
</dbReference>
<dbReference type="EMBL" id="UYRU01049544">
    <property type="protein sequence ID" value="VDN10624.1"/>
    <property type="molecule type" value="Genomic_DNA"/>
</dbReference>
<keyword evidence="1" id="KW-1133">Transmembrane helix</keyword>
<dbReference type="InterPro" id="IPR036513">
    <property type="entry name" value="STAS_dom_sf"/>
</dbReference>
<dbReference type="OrthoDB" id="288203at2759"/>